<dbReference type="Proteomes" id="UP001208017">
    <property type="component" value="Unassembled WGS sequence"/>
</dbReference>
<keyword evidence="2" id="KW-1185">Reference proteome</keyword>
<evidence type="ECO:0000313" key="2">
    <source>
        <dbReference type="Proteomes" id="UP001208017"/>
    </source>
</evidence>
<dbReference type="Pfam" id="PF12787">
    <property type="entry name" value="EcsC"/>
    <property type="match status" value="1"/>
</dbReference>
<reference evidence="1 2" key="1">
    <citation type="submission" date="2022-11" db="EMBL/GenBank/DDBJ databases">
        <title>Study of microbial diversity in lake waters.</title>
        <authorList>
            <person name="Zhang J."/>
        </authorList>
    </citation>
    <scope>NUCLEOTIDE SEQUENCE [LARGE SCALE GENOMIC DNA]</scope>
    <source>
        <strain evidence="1 2">DT12</strain>
    </source>
</reference>
<proteinExistence type="predicted"/>
<dbReference type="RefSeq" id="WP_267150387.1">
    <property type="nucleotide sequence ID" value="NZ_JAPMLT010000001.1"/>
</dbReference>
<evidence type="ECO:0000313" key="1">
    <source>
        <dbReference type="EMBL" id="MCX7569168.1"/>
    </source>
</evidence>
<dbReference type="EMBL" id="JAPMLT010000001">
    <property type="protein sequence ID" value="MCX7569168.1"/>
    <property type="molecule type" value="Genomic_DNA"/>
</dbReference>
<dbReference type="PANTHER" id="PTHR41260">
    <property type="entry name" value="PROTEIN ECSC"/>
    <property type="match status" value="1"/>
</dbReference>
<comment type="caution">
    <text evidence="1">The sequence shown here is derived from an EMBL/GenBank/DDBJ whole genome shotgun (WGS) entry which is preliminary data.</text>
</comment>
<dbReference type="InterPro" id="IPR024787">
    <property type="entry name" value="EcsC"/>
</dbReference>
<name>A0ABT3WZL5_9BACL</name>
<accession>A0ABT3WZL5</accession>
<dbReference type="PANTHER" id="PTHR41260:SF1">
    <property type="entry name" value="PROTEIN ECSC"/>
    <property type="match status" value="1"/>
</dbReference>
<gene>
    <name evidence="1" type="ORF">OS242_04235</name>
</gene>
<sequence length="265" mass="29899">METREALHEQLLIVEKWEADQKDLWFWEKLGRLPFALLDKVTPQFLQKKAGEALDEMVGYIDTGGKYLISADSLLVRFQKASGDPTLTLESLSRLPLSLMDSTAAELSKSRSTFATVQGATTGFGGVFTLALDIPVLLGLSLKTLQEIAICYGYDPKEKAERAFMIKVLQFTSSDFVGKKAIIEDLTAYGDPDRNRQVFAQLQGWREVLLVQAENYGWKKLFQLIPVAGMVFGAYVNKKTIDELAETAKMLYRKRRILERLAEME</sequence>
<protein>
    <submittedName>
        <fullName evidence="1">EcsC family protein</fullName>
    </submittedName>
</protein>
<organism evidence="1 2">
    <name type="scientific">Tumebacillus lacus</name>
    <dbReference type="NCBI Taxonomy" id="2995335"/>
    <lineage>
        <taxon>Bacteria</taxon>
        <taxon>Bacillati</taxon>
        <taxon>Bacillota</taxon>
        <taxon>Bacilli</taxon>
        <taxon>Bacillales</taxon>
        <taxon>Alicyclobacillaceae</taxon>
        <taxon>Tumebacillus</taxon>
    </lineage>
</organism>